<dbReference type="EMBL" id="CP036316">
    <property type="protein sequence ID" value="QDT66710.1"/>
    <property type="molecule type" value="Genomic_DNA"/>
</dbReference>
<dbReference type="InterPro" id="IPR011447">
    <property type="entry name" value="DUF1552"/>
</dbReference>
<dbReference type="OrthoDB" id="9146593at2"/>
<proteinExistence type="predicted"/>
<gene>
    <name evidence="1" type="ORF">V22_39810</name>
</gene>
<dbReference type="InterPro" id="IPR006311">
    <property type="entry name" value="TAT_signal"/>
</dbReference>
<reference evidence="1 2" key="1">
    <citation type="submission" date="2019-02" db="EMBL/GenBank/DDBJ databases">
        <title>Deep-cultivation of Planctomycetes and their phenomic and genomic characterization uncovers novel biology.</title>
        <authorList>
            <person name="Wiegand S."/>
            <person name="Jogler M."/>
            <person name="Boedeker C."/>
            <person name="Pinto D."/>
            <person name="Vollmers J."/>
            <person name="Rivas-Marin E."/>
            <person name="Kohn T."/>
            <person name="Peeters S.H."/>
            <person name="Heuer A."/>
            <person name="Rast P."/>
            <person name="Oberbeckmann S."/>
            <person name="Bunk B."/>
            <person name="Jeske O."/>
            <person name="Meyerdierks A."/>
            <person name="Storesund J.E."/>
            <person name="Kallscheuer N."/>
            <person name="Luecker S."/>
            <person name="Lage O.M."/>
            <person name="Pohl T."/>
            <person name="Merkel B.J."/>
            <person name="Hornburger P."/>
            <person name="Mueller R.-W."/>
            <person name="Bruemmer F."/>
            <person name="Labrenz M."/>
            <person name="Spormann A.M."/>
            <person name="Op den Camp H."/>
            <person name="Overmann J."/>
            <person name="Amann R."/>
            <person name="Jetten M.S.M."/>
            <person name="Mascher T."/>
            <person name="Medema M.H."/>
            <person name="Devos D.P."/>
            <person name="Kaster A.-K."/>
            <person name="Ovreas L."/>
            <person name="Rohde M."/>
            <person name="Galperin M.Y."/>
            <person name="Jogler C."/>
        </authorList>
    </citation>
    <scope>NUCLEOTIDE SEQUENCE [LARGE SCALE GENOMIC DNA]</scope>
    <source>
        <strain evidence="1 2">V22</strain>
    </source>
</reference>
<dbReference type="Pfam" id="PF07586">
    <property type="entry name" value="HXXSHH"/>
    <property type="match status" value="1"/>
</dbReference>
<keyword evidence="2" id="KW-1185">Reference proteome</keyword>
<dbReference type="PROSITE" id="PS51318">
    <property type="entry name" value="TAT"/>
    <property type="match status" value="1"/>
</dbReference>
<evidence type="ECO:0008006" key="3">
    <source>
        <dbReference type="Google" id="ProtNLM"/>
    </source>
</evidence>
<evidence type="ECO:0000313" key="1">
    <source>
        <dbReference type="EMBL" id="QDT66710.1"/>
    </source>
</evidence>
<accession>A0A517TEA5</accession>
<sequence length="454" mass="50200">MQAKPLQRRTFLRGLGLGLALPGLEAMFPNMTAAMENSSSLAVTKTGAPLRSAYIYIPNGVNVYQWMPSGSGKTFELGESLRALAPHRNDIQIIKGLMHETAKPGDDGGGGHARAIASFLTGARPFKTGGTDIKLGVSADQVIAERIGHLTRLKSLELSCDTERKSGVCDSGYSCTYQYNMSWRSPTMPMTPESNPRSVYERLFGAGPSADRENSLAFRQADQRSILDLVRDDTRRLYQQLGRNDRQKMDEYFTSVREVEQRIEKAERFGAPPVPDMELPAGVPETYREHIDLMFDLLALSFETDSTRVASFILAHEGSNRSFKDIGVPEGHHTLSHHKEDAKTLDKIAAIDRFYSERFAHFLSKMKSKQDIDGRSLLDNSMIVFGGAISDGNKHHHEDLPVILAGKGGGDFETGKVIDLERKTPMTNLYVALMNQQGVAIDTFANSDGRIDLT</sequence>
<dbReference type="RefSeq" id="WP_145266008.1">
    <property type="nucleotide sequence ID" value="NZ_CP036316.1"/>
</dbReference>
<evidence type="ECO:0000313" key="2">
    <source>
        <dbReference type="Proteomes" id="UP000319976"/>
    </source>
</evidence>
<protein>
    <recommendedName>
        <fullName evidence="3">DUF1552 domain-containing protein</fullName>
    </recommendedName>
</protein>
<organism evidence="1 2">
    <name type="scientific">Calycomorphotria hydatis</name>
    <dbReference type="NCBI Taxonomy" id="2528027"/>
    <lineage>
        <taxon>Bacteria</taxon>
        <taxon>Pseudomonadati</taxon>
        <taxon>Planctomycetota</taxon>
        <taxon>Planctomycetia</taxon>
        <taxon>Planctomycetales</taxon>
        <taxon>Planctomycetaceae</taxon>
        <taxon>Calycomorphotria</taxon>
    </lineage>
</organism>
<name>A0A517TEA5_9PLAN</name>
<dbReference type="KEGG" id="chya:V22_39810"/>
<dbReference type="Proteomes" id="UP000319976">
    <property type="component" value="Chromosome"/>
</dbReference>
<dbReference type="AlphaFoldDB" id="A0A517TEA5"/>